<keyword evidence="2" id="KW-1185">Reference proteome</keyword>
<protein>
    <submittedName>
        <fullName evidence="1">Uncharacterized protein</fullName>
    </submittedName>
</protein>
<evidence type="ECO:0000313" key="1">
    <source>
        <dbReference type="EMBL" id="KOY60174.1"/>
    </source>
</evidence>
<reference evidence="1 2" key="1">
    <citation type="submission" date="2015-09" db="EMBL/GenBank/DDBJ databases">
        <title>Draft genome sequence and assembly of Photorhabdus sp. VMG, a bacterial symbiont associated with Heterorhabditis zealandica.</title>
        <authorList>
            <person name="Naidoo S."/>
            <person name="Featherston J."/>
            <person name="Mothupi B."/>
            <person name="Gray V.M."/>
        </authorList>
    </citation>
    <scope>NUCLEOTIDE SEQUENCE [LARGE SCALE GENOMIC DNA]</scope>
    <source>
        <strain evidence="1 2">VMG</strain>
    </source>
</reference>
<name>A0ABR5K6Y4_9GAMM</name>
<dbReference type="Proteomes" id="UP000037727">
    <property type="component" value="Unassembled WGS sequence"/>
</dbReference>
<accession>A0ABR5K6Y4</accession>
<sequence length="62" mass="7008">MTCLDLGAWGALFTEGWERRVLVTGMEGKKIKQEINTQWIYPPAADRNVLFSIANPDFVIVP</sequence>
<gene>
    <name evidence="1" type="ORF">AM629_20855</name>
</gene>
<organism evidence="1 2">
    <name type="scientific">Photorhabdus heterorhabditis</name>
    <dbReference type="NCBI Taxonomy" id="880156"/>
    <lineage>
        <taxon>Bacteria</taxon>
        <taxon>Pseudomonadati</taxon>
        <taxon>Pseudomonadota</taxon>
        <taxon>Gammaproteobacteria</taxon>
        <taxon>Enterobacterales</taxon>
        <taxon>Morganellaceae</taxon>
        <taxon>Photorhabdus</taxon>
    </lineage>
</organism>
<comment type="caution">
    <text evidence="1">The sequence shown here is derived from an EMBL/GenBank/DDBJ whole genome shotgun (WGS) entry which is preliminary data.</text>
</comment>
<dbReference type="EMBL" id="LJCS01000135">
    <property type="protein sequence ID" value="KOY60174.1"/>
    <property type="molecule type" value="Genomic_DNA"/>
</dbReference>
<evidence type="ECO:0000313" key="2">
    <source>
        <dbReference type="Proteomes" id="UP000037727"/>
    </source>
</evidence>
<proteinExistence type="predicted"/>